<proteinExistence type="predicted"/>
<comment type="caution">
    <text evidence="1">The sequence shown here is derived from an EMBL/GenBank/DDBJ whole genome shotgun (WGS) entry which is preliminary data.</text>
</comment>
<organism evidence="1">
    <name type="scientific">bioreactor metagenome</name>
    <dbReference type="NCBI Taxonomy" id="1076179"/>
    <lineage>
        <taxon>unclassified sequences</taxon>
        <taxon>metagenomes</taxon>
        <taxon>ecological metagenomes</taxon>
    </lineage>
</organism>
<gene>
    <name evidence="1" type="ORF">SDC9_81301</name>
</gene>
<dbReference type="EMBL" id="VSSQ01007056">
    <property type="protein sequence ID" value="MPM34714.1"/>
    <property type="molecule type" value="Genomic_DNA"/>
</dbReference>
<name>A0A644ZA07_9ZZZZ</name>
<accession>A0A644ZA07</accession>
<reference evidence="1" key="1">
    <citation type="submission" date="2019-08" db="EMBL/GenBank/DDBJ databases">
        <authorList>
            <person name="Kucharzyk K."/>
            <person name="Murdoch R.W."/>
            <person name="Higgins S."/>
            <person name="Loffler F."/>
        </authorList>
    </citation>
    <scope>NUCLEOTIDE SEQUENCE</scope>
</reference>
<protein>
    <submittedName>
        <fullName evidence="1">Uncharacterized protein</fullName>
    </submittedName>
</protein>
<evidence type="ECO:0000313" key="1">
    <source>
        <dbReference type="EMBL" id="MPM34714.1"/>
    </source>
</evidence>
<dbReference type="AlphaFoldDB" id="A0A644ZA07"/>
<sequence>MRLFSPHDDNMPPMELRGMETLVFSDGVQKIDIRQFYRAEPPGVCGEWSEVLSRLKEKYHGKNPLVAIYPMGAIQIGEL</sequence>